<name>S4P6E6_9NEOP</name>
<organism evidence="1">
    <name type="scientific">Pararge aegeria</name>
    <name type="common">speckled wood butterfly</name>
    <dbReference type="NCBI Taxonomy" id="116150"/>
    <lineage>
        <taxon>Eukaryota</taxon>
        <taxon>Metazoa</taxon>
        <taxon>Ecdysozoa</taxon>
        <taxon>Arthropoda</taxon>
        <taxon>Hexapoda</taxon>
        <taxon>Insecta</taxon>
        <taxon>Pterygota</taxon>
        <taxon>Neoptera</taxon>
        <taxon>Endopterygota</taxon>
        <taxon>Lepidoptera</taxon>
        <taxon>Glossata</taxon>
        <taxon>Ditrysia</taxon>
        <taxon>Papilionoidea</taxon>
        <taxon>Nymphalidae</taxon>
        <taxon>Satyrinae</taxon>
        <taxon>Satyrini</taxon>
        <taxon>Parargina</taxon>
        <taxon>Pararge</taxon>
    </lineage>
</organism>
<accession>S4P6E6</accession>
<protein>
    <submittedName>
        <fullName evidence="1">Uncharacterized protein</fullName>
    </submittedName>
</protein>
<dbReference type="AlphaFoldDB" id="S4P6E6"/>
<proteinExistence type="predicted"/>
<reference evidence="1" key="1">
    <citation type="journal article" date="2013" name="BMC Genomics">
        <title>Unscrambling butterfly oogenesis.</title>
        <authorList>
            <person name="Carter J.M."/>
            <person name="Baker S.C."/>
            <person name="Pink R."/>
            <person name="Carter D.R."/>
            <person name="Collins A."/>
            <person name="Tomlin J."/>
            <person name="Gibbs M."/>
            <person name="Breuker C.J."/>
        </authorList>
    </citation>
    <scope>NUCLEOTIDE SEQUENCE</scope>
    <source>
        <tissue evidence="1">Ovary</tissue>
    </source>
</reference>
<reference evidence="1" key="2">
    <citation type="submission" date="2013-05" db="EMBL/GenBank/DDBJ databases">
        <authorList>
            <person name="Carter J.-M."/>
            <person name="Baker S.C."/>
            <person name="Pink R."/>
            <person name="Carter D.R.F."/>
            <person name="Collins A."/>
            <person name="Tomlin J."/>
            <person name="Gibbs M."/>
            <person name="Breuker C.J."/>
        </authorList>
    </citation>
    <scope>NUCLEOTIDE SEQUENCE</scope>
    <source>
        <tissue evidence="1">Ovary</tissue>
    </source>
</reference>
<evidence type="ECO:0000313" key="1">
    <source>
        <dbReference type="EMBL" id="JAA85689.1"/>
    </source>
</evidence>
<dbReference type="EMBL" id="GAIX01006871">
    <property type="protein sequence ID" value="JAA85689.1"/>
    <property type="molecule type" value="Transcribed_RNA"/>
</dbReference>
<sequence length="76" mass="8488">MTLYIYYIGRYLTKAPMVAQPVALLTKCKRTLKVTCCPLGCATNLVFAAVGGGSPIGDATTYMYRPIWIFVFFKRL</sequence>